<protein>
    <recommendedName>
        <fullName evidence="3">EF-hand domain-containing protein</fullName>
    </recommendedName>
</protein>
<accession>A0A4V1IPV4</accession>
<dbReference type="OrthoDB" id="435273at2759"/>
<dbReference type="SUPFAM" id="SSF47473">
    <property type="entry name" value="EF-hand"/>
    <property type="match status" value="1"/>
</dbReference>
<evidence type="ECO:0000313" key="1">
    <source>
        <dbReference type="EMBL" id="RKO84367.1"/>
    </source>
</evidence>
<dbReference type="EMBL" id="ML000179">
    <property type="protein sequence ID" value="RKO84367.1"/>
    <property type="molecule type" value="Genomic_DNA"/>
</dbReference>
<name>A0A4V1IPV4_9FUNG</name>
<evidence type="ECO:0000313" key="2">
    <source>
        <dbReference type="Proteomes" id="UP000269721"/>
    </source>
</evidence>
<proteinExistence type="predicted"/>
<keyword evidence="2" id="KW-1185">Reference proteome</keyword>
<dbReference type="Gene3D" id="1.10.238.10">
    <property type="entry name" value="EF-hand"/>
    <property type="match status" value="1"/>
</dbReference>
<sequence length="151" mass="16634">MAPSVSVLMLCKIIPSPMKSNRRPLRSVEKGCNGFINVVLMTSWSQALAGEEVEEMKKEADVANNGQIEYEEVKMISVDLPPPLRSVLEAATASSIPSSSWRKAHAGEEVDEVKKEANVAGNGQIEYEEFSNAWGSFDSLPFRLVLHNLLE</sequence>
<dbReference type="AlphaFoldDB" id="A0A4V1IPV4"/>
<organism evidence="1 2">
    <name type="scientific">Blyttiomyces helicus</name>
    <dbReference type="NCBI Taxonomy" id="388810"/>
    <lineage>
        <taxon>Eukaryota</taxon>
        <taxon>Fungi</taxon>
        <taxon>Fungi incertae sedis</taxon>
        <taxon>Chytridiomycota</taxon>
        <taxon>Chytridiomycota incertae sedis</taxon>
        <taxon>Chytridiomycetes</taxon>
        <taxon>Chytridiomycetes incertae sedis</taxon>
        <taxon>Blyttiomyces</taxon>
    </lineage>
</organism>
<dbReference type="InterPro" id="IPR011992">
    <property type="entry name" value="EF-hand-dom_pair"/>
</dbReference>
<gene>
    <name evidence="1" type="ORF">BDK51DRAFT_28934</name>
</gene>
<dbReference type="Proteomes" id="UP000269721">
    <property type="component" value="Unassembled WGS sequence"/>
</dbReference>
<reference evidence="2" key="1">
    <citation type="journal article" date="2018" name="Nat. Microbiol.">
        <title>Leveraging single-cell genomics to expand the fungal tree of life.</title>
        <authorList>
            <person name="Ahrendt S.R."/>
            <person name="Quandt C.A."/>
            <person name="Ciobanu D."/>
            <person name="Clum A."/>
            <person name="Salamov A."/>
            <person name="Andreopoulos B."/>
            <person name="Cheng J.F."/>
            <person name="Woyke T."/>
            <person name="Pelin A."/>
            <person name="Henrissat B."/>
            <person name="Reynolds N.K."/>
            <person name="Benny G.L."/>
            <person name="Smith M.E."/>
            <person name="James T.Y."/>
            <person name="Grigoriev I.V."/>
        </authorList>
    </citation>
    <scope>NUCLEOTIDE SEQUENCE [LARGE SCALE GENOMIC DNA]</scope>
</reference>
<evidence type="ECO:0008006" key="3">
    <source>
        <dbReference type="Google" id="ProtNLM"/>
    </source>
</evidence>